<feature type="domain" description="Peptidase M16 C-terminal" evidence="6">
    <location>
        <begin position="239"/>
        <end position="415"/>
    </location>
</feature>
<dbReference type="PANTHER" id="PTHR43690">
    <property type="entry name" value="NARDILYSIN"/>
    <property type="match status" value="1"/>
</dbReference>
<evidence type="ECO:0000313" key="7">
    <source>
        <dbReference type="EMBL" id="QYC10742.1"/>
    </source>
</evidence>
<dbReference type="Pfam" id="PF05193">
    <property type="entry name" value="Peptidase_M16_C"/>
    <property type="match status" value="2"/>
</dbReference>
<evidence type="ECO:0000256" key="4">
    <source>
        <dbReference type="SAM" id="SignalP"/>
    </source>
</evidence>
<evidence type="ECO:0000256" key="2">
    <source>
        <dbReference type="ARBA" id="ARBA00022723"/>
    </source>
</evidence>
<feature type="chain" id="PRO_5046248537" evidence="4">
    <location>
        <begin position="19"/>
        <end position="967"/>
    </location>
</feature>
<feature type="signal peptide" evidence="4">
    <location>
        <begin position="1"/>
        <end position="18"/>
    </location>
</feature>
<evidence type="ECO:0000259" key="6">
    <source>
        <dbReference type="Pfam" id="PF05193"/>
    </source>
</evidence>
<dbReference type="PANTHER" id="PTHR43690:SF17">
    <property type="entry name" value="PROTEIN YHJJ"/>
    <property type="match status" value="1"/>
</dbReference>
<accession>A0ABX8TL20</accession>
<dbReference type="GeneID" id="94373943"/>
<dbReference type="PROSITE" id="PS00143">
    <property type="entry name" value="INSULINASE"/>
    <property type="match status" value="1"/>
</dbReference>
<dbReference type="InterPro" id="IPR050626">
    <property type="entry name" value="Peptidase_M16"/>
</dbReference>
<proteinExistence type="inferred from homology"/>
<dbReference type="EMBL" id="CP080034">
    <property type="protein sequence ID" value="QYC10742.1"/>
    <property type="molecule type" value="Genomic_DNA"/>
</dbReference>
<evidence type="ECO:0000256" key="1">
    <source>
        <dbReference type="ARBA" id="ARBA00007261"/>
    </source>
</evidence>
<dbReference type="InterPro" id="IPR001431">
    <property type="entry name" value="Pept_M16_Zn_BS"/>
</dbReference>
<protein>
    <submittedName>
        <fullName evidence="7">Insulinase family protein</fullName>
    </submittedName>
</protein>
<evidence type="ECO:0000259" key="5">
    <source>
        <dbReference type="Pfam" id="PF00675"/>
    </source>
</evidence>
<comment type="similarity">
    <text evidence="1 3">Belongs to the peptidase M16 family.</text>
</comment>
<keyword evidence="4" id="KW-0732">Signal</keyword>
<feature type="domain" description="Peptidase M16 N-terminal" evidence="5">
    <location>
        <begin position="78"/>
        <end position="197"/>
    </location>
</feature>
<gene>
    <name evidence="7" type="ORF">KWG56_01615</name>
</gene>
<evidence type="ECO:0000313" key="8">
    <source>
        <dbReference type="Proteomes" id="UP000824334"/>
    </source>
</evidence>
<evidence type="ECO:0000256" key="3">
    <source>
        <dbReference type="RuleBase" id="RU004447"/>
    </source>
</evidence>
<dbReference type="Proteomes" id="UP000824334">
    <property type="component" value="Chromosome"/>
</dbReference>
<dbReference type="Pfam" id="PF00675">
    <property type="entry name" value="Peptidase_M16"/>
    <property type="match status" value="1"/>
</dbReference>
<dbReference type="InterPro" id="IPR011765">
    <property type="entry name" value="Pept_M16_N"/>
</dbReference>
<feature type="domain" description="Peptidase M16 C-terminal" evidence="6">
    <location>
        <begin position="731"/>
        <end position="893"/>
    </location>
</feature>
<dbReference type="InterPro" id="IPR007863">
    <property type="entry name" value="Peptidase_M16_C"/>
</dbReference>
<keyword evidence="2" id="KW-0479">Metal-binding</keyword>
<reference evidence="7 8" key="1">
    <citation type="submission" date="2021-07" db="EMBL/GenBank/DDBJ databases">
        <title>Isolation and characterization of bacteria from a gold mining with a capacity of golden bioaccumulation.</title>
        <authorList>
            <person name="Yang X.J."/>
        </authorList>
    </citation>
    <scope>NUCLEOTIDE SEQUENCE [LARGE SCALE GENOMIC DNA]</scope>
    <source>
        <strain evidence="7 8">Au29</strain>
    </source>
</reference>
<dbReference type="RefSeq" id="WP_219353481.1">
    <property type="nucleotide sequence ID" value="NZ_CP080034.1"/>
</dbReference>
<sequence length="967" mass="103235">MLSARHLLLVAASSVALATGLAAGAGAGHAFAQSTRAPAASSAAAVQPSSPWAQAASDIPADAAVRFGQLPNGMRYALLKNATPPNQASFRLRIAAGSLMERDDQQGLAHFMEHMAFNGTKDIPETEMLRILERLGLAFGADTNAFTSFDQTAYVLELPNTQDETVDTSLHVMREMMSDALMNEADIDSERGVIVGEERTRNSPQLRVLKTQLGLLAPGQRLSQRLPIGDLNIIRTAPRQLFVDFYDAYYRPSRATFIAVGDFDLDAMEGKIRNAFASWTPKAPDGPQPDLGVVAPRQPETSIIVEPGIQSSIQLNWIKTPDLSPDTAAKRSEALRRNLGLAVLNRRLGEMAREDNPPFVGAGASYQSLFRSLDAGTLAVAFNPGEWKRALDAAEQESRRLAQFGVTEAELQREITDARTGLQNAVATAATRSTPALANSLLGAVNDDRVFNSPQTSLDLFEQAVRGLTADQVNAAVRPVFEGQGPLLLFSSPVEVEGGEAAVTAALQASRQVPVTARAEQAALEWPYTNFGAAAVPASRTEVAGLGATLVRFPNGTLLNIKPTKFRENQIVISASTGIGELGLPADRLSPLSMASTVMGPGGTGKLSVDELTRVLSGKVFSANVAQGGDSYTFTGATRPEDLQLQMQLLAAYLTDPGLRAAPFEQTKAMFPQILAQLDATPRGVFQRDGSGLLASGDKREVTPTAAEIAAMKIEDIRTGVHAALAHGPVEITVVGDVDVDQVIAAVGSTFAALPDRGPAPAPLPGSAERRFPAPTATPVRLTHSGPAEQALAFIAWPTTDQINDRTTARQLSILSDVLQLRLNEDIREKQGLAYSPGSSSTTSDVFPGYGYVSVSAEVAPENLSKLFTAVDAIAADLRDKPVSEDELNRARRPAVERLRRSMADNTYWLIQLSEAQSNPASLDQTRSQIATVEAVTAADLQRLANEYLKPTTAWRAEIVSDKATAQ</sequence>
<keyword evidence="8" id="KW-1185">Reference proteome</keyword>
<organism evidence="7 8">
    <name type="scientific">Brevundimonas nasdae</name>
    <dbReference type="NCBI Taxonomy" id="172043"/>
    <lineage>
        <taxon>Bacteria</taxon>
        <taxon>Pseudomonadati</taxon>
        <taxon>Pseudomonadota</taxon>
        <taxon>Alphaproteobacteria</taxon>
        <taxon>Caulobacterales</taxon>
        <taxon>Caulobacteraceae</taxon>
        <taxon>Brevundimonas</taxon>
    </lineage>
</organism>
<name>A0ABX8TL20_9CAUL</name>